<gene>
    <name evidence="4" type="primary">dapF</name>
    <name evidence="4" type="ORF">ALNOE001_16640</name>
</gene>
<dbReference type="EMBL" id="NIZT01000054">
    <property type="protein sequence ID" value="RBQ22697.1"/>
    <property type="molecule type" value="Genomic_DNA"/>
</dbReference>
<evidence type="ECO:0000313" key="5">
    <source>
        <dbReference type="Proteomes" id="UP000253099"/>
    </source>
</evidence>
<sequence>MNLSGIKFSKMNGLGNDYVVINEFDKEIIPENEKYEFSNNVGKRGFSVGADGVIFVCPPTQNGEIKFRIFNADVSEAEMCGNGIRCFSKFVYDNNIIKKDNLNVETLGGIKKFEITKNKENNRSELFKVDMRLSTFKTSEIPMISSLEEFLDEELDVNNEKIKMTTVNVGNPHVVIFTEKIDLDYYGPIIENYEAFPHRINVHFVEIISKKEIKLIT</sequence>
<dbReference type="InterPro" id="IPR001653">
    <property type="entry name" value="DAP_epimerase_DapF"/>
</dbReference>
<evidence type="ECO:0000256" key="3">
    <source>
        <dbReference type="NCBIfam" id="TIGR00652"/>
    </source>
</evidence>
<comment type="caution">
    <text evidence="4">The sequence shown here is derived from an EMBL/GenBank/DDBJ whole genome shotgun (WGS) entry which is preliminary data.</text>
</comment>
<organism evidence="4 5">
    <name type="scientific">Candidatus Methanobinarius endosymbioticus</name>
    <dbReference type="NCBI Taxonomy" id="2006182"/>
    <lineage>
        <taxon>Archaea</taxon>
        <taxon>Methanobacteriati</taxon>
        <taxon>Methanobacteriota</taxon>
        <taxon>Methanomada group</taxon>
        <taxon>Methanobacteria</taxon>
        <taxon>Methanobacteriales</taxon>
        <taxon>Methanobacteriaceae</taxon>
        <taxon>Candidatus Methanobinarius</taxon>
    </lineage>
</organism>
<comment type="similarity">
    <text evidence="1">Belongs to the diaminopimelate epimerase family.</text>
</comment>
<proteinExistence type="inferred from homology"/>
<dbReference type="PANTHER" id="PTHR31689">
    <property type="entry name" value="DIAMINOPIMELATE EPIMERASE, CHLOROPLASTIC"/>
    <property type="match status" value="1"/>
</dbReference>
<reference evidence="4 5" key="1">
    <citation type="submission" date="2018-06" db="EMBL/GenBank/DDBJ databases">
        <title>Genomic insight into two independent archaeal endosymbiosis events.</title>
        <authorList>
            <person name="Lind A.E."/>
            <person name="Lewis W.H."/>
            <person name="Spang A."/>
            <person name="Guy L."/>
            <person name="Embley M.T."/>
            <person name="Ettema T.J.G."/>
        </authorList>
    </citation>
    <scope>NUCLEOTIDE SEQUENCE [LARGE SCALE GENOMIC DNA]</scope>
    <source>
        <strain evidence="4">NOE</strain>
    </source>
</reference>
<evidence type="ECO:0000256" key="1">
    <source>
        <dbReference type="ARBA" id="ARBA00010219"/>
    </source>
</evidence>
<dbReference type="Gene3D" id="3.10.310.10">
    <property type="entry name" value="Diaminopimelate Epimerase, Chain A, domain 1"/>
    <property type="match status" value="2"/>
</dbReference>
<dbReference type="SUPFAM" id="SSF54506">
    <property type="entry name" value="Diaminopimelate epimerase-like"/>
    <property type="match status" value="2"/>
</dbReference>
<accession>A0A366M9H2</accession>
<dbReference type="Pfam" id="PF01678">
    <property type="entry name" value="DAP_epimerase"/>
    <property type="match status" value="1"/>
</dbReference>
<dbReference type="GO" id="GO:0009089">
    <property type="term" value="P:lysine biosynthetic process via diaminopimelate"/>
    <property type="evidence" value="ECO:0007669"/>
    <property type="project" value="UniProtKB-UniRule"/>
</dbReference>
<evidence type="ECO:0000313" key="4">
    <source>
        <dbReference type="EMBL" id="RBQ22697.1"/>
    </source>
</evidence>
<dbReference type="NCBIfam" id="TIGR00652">
    <property type="entry name" value="DapF"/>
    <property type="match status" value="1"/>
</dbReference>
<keyword evidence="5" id="KW-1185">Reference proteome</keyword>
<dbReference type="GO" id="GO:0005829">
    <property type="term" value="C:cytosol"/>
    <property type="evidence" value="ECO:0007669"/>
    <property type="project" value="TreeGrafter"/>
</dbReference>
<dbReference type="GO" id="GO:0008837">
    <property type="term" value="F:diaminopimelate epimerase activity"/>
    <property type="evidence" value="ECO:0007669"/>
    <property type="project" value="UniProtKB-UniRule"/>
</dbReference>
<evidence type="ECO:0000256" key="2">
    <source>
        <dbReference type="ARBA" id="ARBA00023235"/>
    </source>
</evidence>
<name>A0A366M9H2_9EURY</name>
<protein>
    <recommendedName>
        <fullName evidence="3">Diaminopimelate epimerase</fullName>
        <ecNumber evidence="3">5.1.1.7</ecNumber>
    </recommendedName>
</protein>
<keyword evidence="2 4" id="KW-0413">Isomerase</keyword>
<dbReference type="Proteomes" id="UP000253099">
    <property type="component" value="Unassembled WGS sequence"/>
</dbReference>
<dbReference type="PANTHER" id="PTHR31689:SF0">
    <property type="entry name" value="DIAMINOPIMELATE EPIMERASE"/>
    <property type="match status" value="1"/>
</dbReference>
<dbReference type="AlphaFoldDB" id="A0A366M9H2"/>
<dbReference type="EC" id="5.1.1.7" evidence="3"/>